<keyword evidence="3" id="KW-0804">Transcription</keyword>
<feature type="domain" description="HTH araC/xylS-type" evidence="4">
    <location>
        <begin position="186"/>
        <end position="284"/>
    </location>
</feature>
<name>A0A518C0B0_9BACT</name>
<sequence>MIRASAIETMSPEQAVLDACSRLFRREDAVADVLVRRLHGPIEVAPHMHREGVQFVLLRRCGGRVCVQGNWLGVSGTTLLVSYPGDRHGYELKPSSARSEMVVVKLAMDPHWPAARHRPWPDIVASGEESPRLTDAIDRLQRDVRPVGPSVPLWVADAAGVLCAWPRTDQPGITQAHSEDEDPAIQAALSLIEEHPEAPPSLAQMASVAHLSPRQFTRRFERAVGRTPHAYVNERRIERAKALLFDDRVSGEQVARALGFSSQATFTRWFRQHTGRTPMQYRTDPGVL</sequence>
<dbReference type="PROSITE" id="PS01124">
    <property type="entry name" value="HTH_ARAC_FAMILY_2"/>
    <property type="match status" value="1"/>
</dbReference>
<keyword evidence="2" id="KW-0238">DNA-binding</keyword>
<dbReference type="GO" id="GO:0003700">
    <property type="term" value="F:DNA-binding transcription factor activity"/>
    <property type="evidence" value="ECO:0007669"/>
    <property type="project" value="InterPro"/>
</dbReference>
<dbReference type="RefSeq" id="WP_145446826.1">
    <property type="nucleotide sequence ID" value="NZ_CP036280.1"/>
</dbReference>
<evidence type="ECO:0000259" key="4">
    <source>
        <dbReference type="PROSITE" id="PS01124"/>
    </source>
</evidence>
<organism evidence="5 6">
    <name type="scientific">Mucisphaera calidilacus</name>
    <dbReference type="NCBI Taxonomy" id="2527982"/>
    <lineage>
        <taxon>Bacteria</taxon>
        <taxon>Pseudomonadati</taxon>
        <taxon>Planctomycetota</taxon>
        <taxon>Phycisphaerae</taxon>
        <taxon>Phycisphaerales</taxon>
        <taxon>Phycisphaeraceae</taxon>
        <taxon>Mucisphaera</taxon>
    </lineage>
</organism>
<dbReference type="PANTHER" id="PTHR46796">
    <property type="entry name" value="HTH-TYPE TRANSCRIPTIONAL ACTIVATOR RHAS-RELATED"/>
    <property type="match status" value="1"/>
</dbReference>
<protein>
    <submittedName>
        <fullName evidence="5">HTH-type transcriptional activator Btr</fullName>
    </submittedName>
</protein>
<evidence type="ECO:0000256" key="1">
    <source>
        <dbReference type="ARBA" id="ARBA00023015"/>
    </source>
</evidence>
<evidence type="ECO:0000313" key="5">
    <source>
        <dbReference type="EMBL" id="QDU72658.1"/>
    </source>
</evidence>
<dbReference type="Gene3D" id="1.10.10.60">
    <property type="entry name" value="Homeodomain-like"/>
    <property type="match status" value="2"/>
</dbReference>
<dbReference type="GO" id="GO:0043565">
    <property type="term" value="F:sequence-specific DNA binding"/>
    <property type="evidence" value="ECO:0007669"/>
    <property type="project" value="InterPro"/>
</dbReference>
<keyword evidence="1" id="KW-0805">Transcription regulation</keyword>
<keyword evidence="6" id="KW-1185">Reference proteome</keyword>
<dbReference type="KEGG" id="mcad:Pan265_25300"/>
<dbReference type="InterPro" id="IPR050204">
    <property type="entry name" value="AraC_XylS_family_regulators"/>
</dbReference>
<dbReference type="OrthoDB" id="9795616at2"/>
<dbReference type="AlphaFoldDB" id="A0A518C0B0"/>
<dbReference type="InterPro" id="IPR009057">
    <property type="entry name" value="Homeodomain-like_sf"/>
</dbReference>
<gene>
    <name evidence="5" type="primary">btr</name>
    <name evidence="5" type="ORF">Pan265_25300</name>
</gene>
<dbReference type="SMART" id="SM00342">
    <property type="entry name" value="HTH_ARAC"/>
    <property type="match status" value="1"/>
</dbReference>
<dbReference type="Proteomes" id="UP000320386">
    <property type="component" value="Chromosome"/>
</dbReference>
<reference evidence="5 6" key="1">
    <citation type="submission" date="2019-02" db="EMBL/GenBank/DDBJ databases">
        <title>Deep-cultivation of Planctomycetes and their phenomic and genomic characterization uncovers novel biology.</title>
        <authorList>
            <person name="Wiegand S."/>
            <person name="Jogler M."/>
            <person name="Boedeker C."/>
            <person name="Pinto D."/>
            <person name="Vollmers J."/>
            <person name="Rivas-Marin E."/>
            <person name="Kohn T."/>
            <person name="Peeters S.H."/>
            <person name="Heuer A."/>
            <person name="Rast P."/>
            <person name="Oberbeckmann S."/>
            <person name="Bunk B."/>
            <person name="Jeske O."/>
            <person name="Meyerdierks A."/>
            <person name="Storesund J.E."/>
            <person name="Kallscheuer N."/>
            <person name="Luecker S."/>
            <person name="Lage O.M."/>
            <person name="Pohl T."/>
            <person name="Merkel B.J."/>
            <person name="Hornburger P."/>
            <person name="Mueller R.-W."/>
            <person name="Bruemmer F."/>
            <person name="Labrenz M."/>
            <person name="Spormann A.M."/>
            <person name="Op den Camp H."/>
            <person name="Overmann J."/>
            <person name="Amann R."/>
            <person name="Jetten M.S.M."/>
            <person name="Mascher T."/>
            <person name="Medema M.H."/>
            <person name="Devos D.P."/>
            <person name="Kaster A.-K."/>
            <person name="Ovreas L."/>
            <person name="Rohde M."/>
            <person name="Galperin M.Y."/>
            <person name="Jogler C."/>
        </authorList>
    </citation>
    <scope>NUCLEOTIDE SEQUENCE [LARGE SCALE GENOMIC DNA]</scope>
    <source>
        <strain evidence="5 6">Pan265</strain>
    </source>
</reference>
<evidence type="ECO:0000256" key="2">
    <source>
        <dbReference type="ARBA" id="ARBA00023125"/>
    </source>
</evidence>
<evidence type="ECO:0000256" key="3">
    <source>
        <dbReference type="ARBA" id="ARBA00023163"/>
    </source>
</evidence>
<dbReference type="EMBL" id="CP036280">
    <property type="protein sequence ID" value="QDU72658.1"/>
    <property type="molecule type" value="Genomic_DNA"/>
</dbReference>
<dbReference type="InterPro" id="IPR018060">
    <property type="entry name" value="HTH_AraC"/>
</dbReference>
<proteinExistence type="predicted"/>
<dbReference type="SUPFAM" id="SSF46689">
    <property type="entry name" value="Homeodomain-like"/>
    <property type="match status" value="2"/>
</dbReference>
<accession>A0A518C0B0</accession>
<evidence type="ECO:0000313" key="6">
    <source>
        <dbReference type="Proteomes" id="UP000320386"/>
    </source>
</evidence>
<dbReference type="Pfam" id="PF12833">
    <property type="entry name" value="HTH_18"/>
    <property type="match status" value="1"/>
</dbReference>